<protein>
    <submittedName>
        <fullName evidence="4">Uncharacterized protein KIAA1257 homolog isoform X1</fullName>
    </submittedName>
</protein>
<sequence>MAMAKEKQKAVAFTSAARRQEQELEEEEEEAVEAELEGSCSESSLGAALGAGRLSPADPGGPEELHGPHVATCTFTISLAVPVATSQRHKPSISFEMQRRRSDIGKDASIPKIRRYYHMEYFLLPDDIEPRKLDLVLFGTVAKFFLESESKVVKPWFENDQIWVSWNHRIDINVTNKFLTKLREHKITLKLWDTRDKVCAKAKFSKPRLSYLQAEDVDAIGGVKFTVLCQRKLFEDNQSAPSCTKTKSVKKSSVLDEVATSPVAGLLTDEVELYERESGLQNLPYRSRTSVSPSVSHFSVPGSISFARDKALCEGHLLKQKSIAGYLNFFGSKTEKKKLSFAKPDRVDPLDVRISRSSTPRRPYGSNKEKNQSHPKMSNAETLVAALAKKNGIASLQLDLMPLLSGEKSVTSHLKEKSPKVLDAYLTFTVETPLMSERQRCELNPLIIRILSATYLPTTPVPIERLQESCVPTYCRYRFHDLPPHQTQGQMHGTHVYFKDVNVVLTGTIKPAKLYEYLRGPPMEIEVHDRDQKTVEDPKKPSLFGEEQDDARLSNIGFLTYKHSVQNPFTDKNKSWDSYGVAKVSLNGLLLGEKYLNISVPIHSCSVPDPTIYQKDNKNEKMARVSQPVNGLQASPLPVGHYLESDSLLKVRVEIAVPLGPQAGTVDSKVADCPYGCIIYIFDYKNASFLQDLLQEITGINAKALQLDCFPLQIAQKALATFRLKTKLKEISELDIITGFHILDGKIHLLVLEGLKDKAIKRLWDQQLNRPHNTEDGRLEVLYNSQLSFHQRLYTDLEAILYHIHLCKPLSSITKQPLLYIREMVPQACFQALSRLDYICHCKKLRDVIHGNLLPSAEMITVLSQEFGIPLTNEDLFVQKPSLLSLPSFGFSKQTEIVRKKRAIHSLLDNYNKKYMLWKKEMEDKMKYDKDHIQTNIDAVYLLNKKVKRPILKTARSFPDDGKSVYNYSSQRLNSAEFAKKLLRQEMAKKPERRFAYCHEYLSAMFDPVDLDTVWKESVEESKNRSLSPNGFIIPGFKSTIESNLHSQSLDEVHLKEENKLFANFLEPVVNRDTWSWDKRHLDFDLYKKPPDYFTVSAPAGSQTDSVTPAFDDTKLKVYRCSTAAELTAHGPKASSQLNKLQGLLKDVPAKYSLKRPGLILEPIPALSVLQNAPRDISSASPVNRTRSAISGFVPGIEERHSLKWNGNMIPCYNMEHKKFEKLKGADFKLHCYAHSFLYKRLVKEGRDRTNLVLHQDTSTDEATAPVTTQDSATASYKLNDLCLKTN</sequence>
<feature type="region of interest" description="Disordered" evidence="1">
    <location>
        <begin position="1"/>
        <end position="41"/>
    </location>
</feature>
<dbReference type="PANTHER" id="PTHR33667:SF7">
    <property type="entry name" value="RIKEN CDNA 1810020O05 GENE"/>
    <property type="match status" value="1"/>
</dbReference>
<dbReference type="CTD" id="57501"/>
<gene>
    <name evidence="4" type="primary">KIAA1257</name>
</gene>
<evidence type="ECO:0000256" key="1">
    <source>
        <dbReference type="SAM" id="MobiDB-lite"/>
    </source>
</evidence>
<evidence type="ECO:0000313" key="4">
    <source>
        <dbReference type="RefSeq" id="XP_025060311.1"/>
    </source>
</evidence>
<evidence type="ECO:0000259" key="2">
    <source>
        <dbReference type="Pfam" id="PF15084"/>
    </source>
</evidence>
<dbReference type="STRING" id="38654.A0A3Q0GKR2"/>
<name>A0A3Q0GKR2_ALLSI</name>
<feature type="compositionally biased region" description="Acidic residues" evidence="1">
    <location>
        <begin position="23"/>
        <end position="36"/>
    </location>
</feature>
<dbReference type="SUPFAM" id="SSF49562">
    <property type="entry name" value="C2 domain (Calcium/lipid-binding domain, CaLB)"/>
    <property type="match status" value="1"/>
</dbReference>
<accession>A0A3Q0GKR2</accession>
<feature type="region of interest" description="Disordered" evidence="1">
    <location>
        <begin position="352"/>
        <end position="377"/>
    </location>
</feature>
<feature type="domain" description="DUF4550" evidence="2">
    <location>
        <begin position="115"/>
        <end position="208"/>
    </location>
</feature>
<dbReference type="Pfam" id="PF15084">
    <property type="entry name" value="DUF4550"/>
    <property type="match status" value="1"/>
</dbReference>
<evidence type="ECO:0000313" key="3">
    <source>
        <dbReference type="Proteomes" id="UP000189705"/>
    </source>
</evidence>
<dbReference type="InterPro" id="IPR035892">
    <property type="entry name" value="C2_domain_sf"/>
</dbReference>
<dbReference type="InParanoid" id="A0A3Q0GKR2"/>
<dbReference type="RefSeq" id="XP_025060311.1">
    <property type="nucleotide sequence ID" value="XM_025204526.1"/>
</dbReference>
<reference evidence="4" key="1">
    <citation type="submission" date="2025-08" db="UniProtKB">
        <authorList>
            <consortium name="RefSeq"/>
        </authorList>
    </citation>
    <scope>IDENTIFICATION</scope>
</reference>
<dbReference type="PANTHER" id="PTHR33667">
    <property type="entry name" value="SI:DKEY-57N24.6"/>
    <property type="match status" value="1"/>
</dbReference>
<keyword evidence="3" id="KW-1185">Reference proteome</keyword>
<proteinExistence type="predicted"/>
<dbReference type="GeneID" id="102372556"/>
<dbReference type="Proteomes" id="UP000189705">
    <property type="component" value="Unplaced"/>
</dbReference>
<organism evidence="3 4">
    <name type="scientific">Alligator sinensis</name>
    <name type="common">Chinese alligator</name>
    <dbReference type="NCBI Taxonomy" id="38654"/>
    <lineage>
        <taxon>Eukaryota</taxon>
        <taxon>Metazoa</taxon>
        <taxon>Chordata</taxon>
        <taxon>Craniata</taxon>
        <taxon>Vertebrata</taxon>
        <taxon>Euteleostomi</taxon>
        <taxon>Archelosauria</taxon>
        <taxon>Archosauria</taxon>
        <taxon>Crocodylia</taxon>
        <taxon>Alligatoridae</taxon>
        <taxon>Alligatorinae</taxon>
        <taxon>Alligator</taxon>
    </lineage>
</organism>
<dbReference type="InterPro" id="IPR027876">
    <property type="entry name" value="DUF4550"/>
</dbReference>